<evidence type="ECO:0000313" key="2">
    <source>
        <dbReference type="EMBL" id="KAI1516679.1"/>
    </source>
</evidence>
<protein>
    <submittedName>
        <fullName evidence="2">Uncharacterized protein</fullName>
    </submittedName>
</protein>
<feature type="region of interest" description="Disordered" evidence="1">
    <location>
        <begin position="1"/>
        <end position="27"/>
    </location>
</feature>
<dbReference type="AlphaFoldDB" id="A0A2W1GD77"/>
<dbReference type="OMA" id="FGMLEMR"/>
<reference evidence="3" key="1">
    <citation type="journal article" date="2022" name="Microb. Genom.">
        <title>A global pangenome for the wheat fungal pathogen Pyrenophora tritici-repentis and prediction of effector protein structural homology.</title>
        <authorList>
            <person name="Moolhuijzen P.M."/>
            <person name="See P.T."/>
            <person name="Shi G."/>
            <person name="Powell H.R."/>
            <person name="Cockram J."/>
            <person name="Jorgensen L.N."/>
            <person name="Benslimane H."/>
            <person name="Strelkov S.E."/>
            <person name="Turner J."/>
            <person name="Liu Z."/>
            <person name="Moffat C.S."/>
        </authorList>
    </citation>
    <scope>NUCLEOTIDE SEQUENCE [LARGE SCALE GENOMIC DNA]</scope>
</reference>
<comment type="caution">
    <text evidence="2">The sequence shown here is derived from an EMBL/GenBank/DDBJ whole genome shotgun (WGS) entry which is preliminary data.</text>
</comment>
<evidence type="ECO:0000313" key="3">
    <source>
        <dbReference type="Proteomes" id="UP000249757"/>
    </source>
</evidence>
<feature type="region of interest" description="Disordered" evidence="1">
    <location>
        <begin position="109"/>
        <end position="153"/>
    </location>
</feature>
<accession>A0A2W1GD77</accession>
<feature type="compositionally biased region" description="Basic and acidic residues" evidence="1">
    <location>
        <begin position="1"/>
        <end position="11"/>
    </location>
</feature>
<dbReference type="Proteomes" id="UP000249757">
    <property type="component" value="Unassembled WGS sequence"/>
</dbReference>
<keyword evidence="3" id="KW-1185">Reference proteome</keyword>
<feature type="compositionally biased region" description="Polar residues" evidence="1">
    <location>
        <begin position="109"/>
        <end position="134"/>
    </location>
</feature>
<proteinExistence type="predicted"/>
<evidence type="ECO:0000256" key="1">
    <source>
        <dbReference type="SAM" id="MobiDB-lite"/>
    </source>
</evidence>
<sequence length="328" mass="36003">MVLSVEKRQDSTRGTPQYRRSTDRDDEMVATRLPGTEMLDSFTHAPLDISRGGSAADLESIENFALWEWDEPEIDMDAPYCHLASAAQMWDLSSRHDILSGTILGVNNSTGEPLQQPSPQLSDIHQRAQSQNDQPLFAPATDVPKNPNPSGSPVSDILSDISRNVDCKCSSQLGQLMGWVSLRPTTLLPLDVVFALEQLLNQTKNTISACKNCSLSSPYMSMMFCTSMCWVIEHLETYIRGTTGVSAHSGQITHLTVGGLRLSKEMSQTCFEALVKLRLRRVVQTARELAGFNSEVKSTLLDGVRSAAAETGAAAQQMFGMLEMRAAF</sequence>
<organism evidence="2 3">
    <name type="scientific">Pyrenophora tritici-repentis</name>
    <dbReference type="NCBI Taxonomy" id="45151"/>
    <lineage>
        <taxon>Eukaryota</taxon>
        <taxon>Fungi</taxon>
        <taxon>Dikarya</taxon>
        <taxon>Ascomycota</taxon>
        <taxon>Pezizomycotina</taxon>
        <taxon>Dothideomycetes</taxon>
        <taxon>Pleosporomycetidae</taxon>
        <taxon>Pleosporales</taxon>
        <taxon>Pleosporineae</taxon>
        <taxon>Pleosporaceae</taxon>
        <taxon>Pyrenophora</taxon>
    </lineage>
</organism>
<dbReference type="EMBL" id="NRDI02000004">
    <property type="protein sequence ID" value="KAI1516679.1"/>
    <property type="molecule type" value="Genomic_DNA"/>
</dbReference>
<gene>
    <name evidence="2" type="ORF">Ptr86124_003616</name>
</gene>
<name>A0A2W1GD77_9PLEO</name>
<dbReference type="OrthoDB" id="3692747at2759"/>